<dbReference type="InterPro" id="IPR016667">
    <property type="entry name" value="Caps_polysacc_synth_CpsB/CapC"/>
</dbReference>
<evidence type="ECO:0000256" key="3">
    <source>
        <dbReference type="ARBA" id="ARBA00022912"/>
    </source>
</evidence>
<dbReference type="OrthoDB" id="9788539at2"/>
<dbReference type="GO" id="GO:0004725">
    <property type="term" value="F:protein tyrosine phosphatase activity"/>
    <property type="evidence" value="ECO:0007669"/>
    <property type="project" value="UniProtKB-UniRule"/>
</dbReference>
<proteinExistence type="inferred from homology"/>
<dbReference type="PIRSF" id="PIRSF016557">
    <property type="entry name" value="Caps_synth_CpsB"/>
    <property type="match status" value="1"/>
</dbReference>
<dbReference type="EC" id="3.1.3.48" evidence="5"/>
<comment type="catalytic activity">
    <reaction evidence="4 5">
        <text>O-phospho-L-tyrosyl-[protein] + H2O = L-tyrosyl-[protein] + phosphate</text>
        <dbReference type="Rhea" id="RHEA:10684"/>
        <dbReference type="Rhea" id="RHEA-COMP:10136"/>
        <dbReference type="Rhea" id="RHEA-COMP:20101"/>
        <dbReference type="ChEBI" id="CHEBI:15377"/>
        <dbReference type="ChEBI" id="CHEBI:43474"/>
        <dbReference type="ChEBI" id="CHEBI:46858"/>
        <dbReference type="ChEBI" id="CHEBI:61978"/>
        <dbReference type="EC" id="3.1.3.48"/>
    </reaction>
</comment>
<dbReference type="SUPFAM" id="SSF89550">
    <property type="entry name" value="PHP domain-like"/>
    <property type="match status" value="1"/>
</dbReference>
<comment type="similarity">
    <text evidence="1 5">Belongs to the metallo-dependent hydrolases superfamily. CpsB/CapC family.</text>
</comment>
<dbReference type="RefSeq" id="WP_097156900.1">
    <property type="nucleotide sequence ID" value="NZ_JBEPMQ010000003.1"/>
</dbReference>
<evidence type="ECO:0000313" key="6">
    <source>
        <dbReference type="EMBL" id="SNX67074.1"/>
    </source>
</evidence>
<name>A0A285CHK1_9BACI</name>
<dbReference type="Pfam" id="PF19567">
    <property type="entry name" value="CpsB_CapC"/>
    <property type="match status" value="1"/>
</dbReference>
<gene>
    <name evidence="6" type="ORF">SAMN05877753_101388</name>
</gene>
<evidence type="ECO:0000313" key="7">
    <source>
        <dbReference type="Proteomes" id="UP000219546"/>
    </source>
</evidence>
<evidence type="ECO:0000256" key="2">
    <source>
        <dbReference type="ARBA" id="ARBA00022801"/>
    </source>
</evidence>
<dbReference type="PANTHER" id="PTHR39181:SF1">
    <property type="entry name" value="TYROSINE-PROTEIN PHOSPHATASE YWQE"/>
    <property type="match status" value="1"/>
</dbReference>
<dbReference type="Proteomes" id="UP000219546">
    <property type="component" value="Unassembled WGS sequence"/>
</dbReference>
<dbReference type="EMBL" id="OAOP01000001">
    <property type="protein sequence ID" value="SNX67074.1"/>
    <property type="molecule type" value="Genomic_DNA"/>
</dbReference>
<dbReference type="Gene3D" id="3.20.20.140">
    <property type="entry name" value="Metal-dependent hydrolases"/>
    <property type="match status" value="1"/>
</dbReference>
<evidence type="ECO:0000256" key="5">
    <source>
        <dbReference type="PIRNR" id="PIRNR016557"/>
    </source>
</evidence>
<keyword evidence="7" id="KW-1185">Reference proteome</keyword>
<dbReference type="InterPro" id="IPR016195">
    <property type="entry name" value="Pol/histidinol_Pase-like"/>
</dbReference>
<evidence type="ECO:0000256" key="1">
    <source>
        <dbReference type="ARBA" id="ARBA00005750"/>
    </source>
</evidence>
<dbReference type="PANTHER" id="PTHR39181">
    <property type="entry name" value="TYROSINE-PROTEIN PHOSPHATASE YWQE"/>
    <property type="match status" value="1"/>
</dbReference>
<organism evidence="6 7">
    <name type="scientific">Bacillus oleivorans</name>
    <dbReference type="NCBI Taxonomy" id="1448271"/>
    <lineage>
        <taxon>Bacteria</taxon>
        <taxon>Bacillati</taxon>
        <taxon>Bacillota</taxon>
        <taxon>Bacilli</taxon>
        <taxon>Bacillales</taxon>
        <taxon>Bacillaceae</taxon>
        <taxon>Bacillus</taxon>
    </lineage>
</organism>
<dbReference type="AlphaFoldDB" id="A0A285CHK1"/>
<keyword evidence="2 5" id="KW-0378">Hydrolase</keyword>
<protein>
    <recommendedName>
        <fullName evidence="5">Tyrosine-protein phosphatase</fullName>
        <ecNumber evidence="5">3.1.3.48</ecNumber>
    </recommendedName>
</protein>
<reference evidence="6 7" key="1">
    <citation type="submission" date="2017-08" db="EMBL/GenBank/DDBJ databases">
        <authorList>
            <person name="de Groot N.N."/>
        </authorList>
    </citation>
    <scope>NUCLEOTIDE SEQUENCE [LARGE SCALE GENOMIC DNA]</scope>
    <source>
        <strain evidence="6 7">JC228</strain>
    </source>
</reference>
<dbReference type="GO" id="GO:0030145">
    <property type="term" value="F:manganese ion binding"/>
    <property type="evidence" value="ECO:0007669"/>
    <property type="project" value="UniProtKB-UniRule"/>
</dbReference>
<keyword evidence="3 5" id="KW-0904">Protein phosphatase</keyword>
<evidence type="ECO:0000256" key="4">
    <source>
        <dbReference type="ARBA" id="ARBA00051722"/>
    </source>
</evidence>
<accession>A0A285CHK1</accession>
<sequence length="255" mass="29016">MIDIHCHILPNLDDGSKSMAESIGMAKKAVQEGINTIIATPHHKNGSYENTKHSILEHVQALNDVLVQEMIPLTILPGQEVRIYGEVLHDFEKGEILTLNDGGNYLFVEFPSGSVPRFTEKLLYDIQMRGLTPIIVHPERNQTLIENPEMLYQFVKKGALTQITAASITGHFGKKIRKFSLDCVEANLTHFIASDAHNTHNRTFLMREAYHVIREEFGQDLVFLFRENAQLLVEGKTVFKEIPERIKRKKILGLF</sequence>